<protein>
    <submittedName>
        <fullName evidence="1">Uncharacterized protein</fullName>
    </submittedName>
</protein>
<dbReference type="EMBL" id="NJIH01000004">
    <property type="protein sequence ID" value="OWT61993.1"/>
    <property type="molecule type" value="Genomic_DNA"/>
</dbReference>
<proteinExistence type="predicted"/>
<sequence length="139" mass="15428">MSLFYLDHQPIQSCGDDYMRTGAEDDWTPAQQAQRDGEYHDEYTRCYNAVRQQMIETLAGRFPVCPIFIGGRRQVLTGAEIAALLIEGKDAMAELGKLFASPLDADAKAESWVWASGLIEALVVETARHFAKTTIGEEA</sequence>
<dbReference type="Proteomes" id="UP000214603">
    <property type="component" value="Unassembled WGS sequence"/>
</dbReference>
<reference evidence="2" key="1">
    <citation type="submission" date="2017-06" db="EMBL/GenBank/DDBJ databases">
        <title>Herbaspirillum phytohormonus sp. nov., isolated from the root nodule of Robinia pseudoacacia in lead-zinc mine.</title>
        <authorList>
            <person name="Fan M."/>
            <person name="Lin Y."/>
        </authorList>
    </citation>
    <scope>NUCLEOTIDE SEQUENCE [LARGE SCALE GENOMIC DNA]</scope>
    <source>
        <strain evidence="2">SC-089</strain>
    </source>
</reference>
<dbReference type="RefSeq" id="WP_088603081.1">
    <property type="nucleotide sequence ID" value="NZ_NJIH01000004.1"/>
</dbReference>
<organism evidence="1 2">
    <name type="scientific">Candidimonas nitroreducens</name>
    <dbReference type="NCBI Taxonomy" id="683354"/>
    <lineage>
        <taxon>Bacteria</taxon>
        <taxon>Pseudomonadati</taxon>
        <taxon>Pseudomonadota</taxon>
        <taxon>Betaproteobacteria</taxon>
        <taxon>Burkholderiales</taxon>
        <taxon>Alcaligenaceae</taxon>
        <taxon>Candidimonas</taxon>
    </lineage>
</organism>
<name>A0A225MNQ3_9BURK</name>
<dbReference type="AlphaFoldDB" id="A0A225MNQ3"/>
<keyword evidence="2" id="KW-1185">Reference proteome</keyword>
<gene>
    <name evidence="1" type="ORF">CEY11_09290</name>
</gene>
<evidence type="ECO:0000313" key="2">
    <source>
        <dbReference type="Proteomes" id="UP000214603"/>
    </source>
</evidence>
<accession>A0A225MNQ3</accession>
<evidence type="ECO:0000313" key="1">
    <source>
        <dbReference type="EMBL" id="OWT61993.1"/>
    </source>
</evidence>
<comment type="caution">
    <text evidence="1">The sequence shown here is derived from an EMBL/GenBank/DDBJ whole genome shotgun (WGS) entry which is preliminary data.</text>
</comment>